<dbReference type="InterPro" id="IPR045851">
    <property type="entry name" value="AMP-bd_C_sf"/>
</dbReference>
<dbReference type="InterPro" id="IPR001242">
    <property type="entry name" value="Condensation_dom"/>
</dbReference>
<comment type="cofactor">
    <cofactor evidence="1">
        <name>pantetheine 4'-phosphate</name>
        <dbReference type="ChEBI" id="CHEBI:47942"/>
    </cofactor>
</comment>
<dbReference type="InterPro" id="IPR010071">
    <property type="entry name" value="AA_adenyl_dom"/>
</dbReference>
<keyword evidence="9" id="KW-1185">Reference proteome</keyword>
<dbReference type="Gene3D" id="3.30.559.30">
    <property type="entry name" value="Nonribosomal peptide synthetase, condensation domain"/>
    <property type="match status" value="2"/>
</dbReference>
<evidence type="ECO:0000256" key="4">
    <source>
        <dbReference type="ARBA" id="ARBA00022553"/>
    </source>
</evidence>
<name>A0A8J2U5V4_9BACT</name>
<reference evidence="8" key="2">
    <citation type="submission" date="2020-09" db="EMBL/GenBank/DDBJ databases">
        <authorList>
            <person name="Sun Q."/>
            <person name="Zhou Y."/>
        </authorList>
    </citation>
    <scope>NUCLEOTIDE SEQUENCE</scope>
    <source>
        <strain evidence="8">CGMCC 1.15448</strain>
    </source>
</reference>
<sequence>MELDTLTQVLYRARQYGDKSAYIFLNREGTQETALTYSQLITVAGDLAASLLEIGQKGDRVLLAFPPGLDFISSFYAVVMAGMIAIPAHFPQNQGSSDRIRLNIEHCQVSIVLTLSSRVGKLSTLTTARIKILAVDNLDKHHTSAPILPGGSPQDPVLIQFTSGSTNASKGVTITHSNILHNQSLIKNAFAQDSESVIVGWLPFYHDMGLIGNIIHTLYLGATAVLFSPVDFLMKPRLWLEAISKYKGTISGAPNFAFQLCVDRIAEKDLATLDLSTWNSAYCGAEIVNSVTLDKFIAKFSKAGFNAAAIQPCYGMAEATLLISAGRHGQVHQTRNRTLSSLQYGTDYGADPVETKIDIVNCGKPYGFEVKLINVRGCECSDGEVGEICIRGNSVSSGYWNHAVSSQEDFMKFIDGEGPYFSTGDLGFKEEEDLFITGRKKEMIILRGTNYYPTDIERVVTSAHEDLVNHRCAAFSVNTGDAEDLIIVAEIEYKEEKNVIADILNRIRHELSSQYEISAREIVLIRKNSLPRTTSGKIQRAKCRDQYINHLLKRISHSVVDPDACKLRNSNYTPEEMIIKNAAEGLTRNTIENKHTSLFSLGLDSITGSRLTLCLCEEFNKEIPLDLIFSYPDITSLAKAIAELPQYRGGDGNKPGKNNEYFPLSPVQTGIWYDHFLKQNSSYNIPSLTSLKEEDDYQHLDSHLNRLISKHDILRTIFPATEDGPVQKVLPECRYEIGKFDLTGLLEQEIASRLRSEVNFAFQVDRWPLFKIALITLPGNKLKLLTIFHHLIADGQSILTFIKEMLGREELPPQDSPHPTVIPHHSYQEYVSWFHGYMKTPSFTDARNYWMSQLADARDFELPLRDKREVVAKEGYTVSLTFSKEEYWNINALAKKTRSTVYGVLLAAMVYLLSRISGRKQIIIGVPVNGRIMPSFQNMLGVFINVIMLKSEIDDTCSAGELVKNIQETLNQGLKHQLYPLNNVLTDLKAATDSADRSLTKVFFNGLNFFTEPASWEFYEAFQTNLGVDPNQDINCYAFQNEDEIRLRIDCNPRKVDLNEANRLVFQYRMIMNNMLQQPDTPLEECMPELPLPQEEYRQIIAFSNGVKVPIPAKSLLTRIGEQVSRVPQNLAYCTHNGSITYETLWQASDSVAQMLVQRNIKRNDLVPVLIRRSIELPIAALGCLKAGAAYIPLDVEWPEERLSRLIDDLGSTVLLVDNSFDTAFLNKRPEDIIVMDVQNLAATPFATEYSSDPEALVYGFYTSGTTGMPKCALNRHIGILNRFLDMDRRYNGSEKDCILFTSRQSFDVSFWQMFWPLTNGAKVVIPKTQKGFDPVEFAEMIHQYQVTLIDLVPSVFNIFVEYLCEQSFSPEKLKTLRHVLIGGEVINAGYVHRFRKKFSHIEVANTYGPTEASMGTIFYRIDDQTPEPIPIGKPIDNVKTVLVSGNNSLTPLGSVGEICLGGICLGAGYHGLPEKTKEVFIDNPFPDIECDKLYKTGDLGYYLPDGNIQFVGRLDDQIKINGVRIELGEIESTLITIPGIHRAIITTLRKTEKTEICAYIVAGAEIQEEKVKLDLRQKLPTYMIPSYILKIKEVPINANGKVDKEKLPLPHPPETDENLDIPKNDTERKVAAMYGAILHRTPASIDVNSNFFAMGGNSLDATRLVHKLREILQVDVPLRDIFENPTVAGLARAILHRPLISGKKNTAGSSGHYDLSIGQKRLWILSQRENASMAFNVPALVEIRGDLDIDRLDATLRDLTTRHAVLRTVFEIIDEQPRQRIIPPEQLDIRLQVLDLRGEPTHAIEMTIKEKVNTPFDLEKAPPFNPILFHIGEHTFYLLLNMHHLITDAWSIGLLTRDLLTMYDRRTEMPYVIETGQEYQYNDQVLIRQQYRESPEYLKHRDYWVGKYSNGIPVLDFPVDYPKTKTKTYKGACIDVTLNTNLIKRIREFSSETAHTPFTFFTSVVSLLLYRYTGQTKIPLQIPVSGRDYPGSEEQSGFFVNPLVISVEFDDNRSFHHLLDIVRNEMINAFEHQKFEFQDLVQEIGIGKSSFGDASFDVSIIMEDLAEIDIGISLAQGLTIKRKKFSKDYVVSDLSFIIRNGSETANISIEYNNSLFRNDTMQRLLGHLVKMTQKVLEDPAATLREVPFLEHSETDELIDHFNDTSVPYPKDKSVIDLFCEQVENAPWRLAINRGRTTYSYRQLDTITRQIAVALEKKGEALGPIVPVIAKDPLSTIIGILSVLKSGRAYMPVDADFPPERISMMIEDSGSHLVLVEKDLTLPVPIPEAMEIITDPSTGETKGSGTKQRNPESLCYIMYTSGSTGRPKGIRGIDRNVVRLVKNSNLFPISPGDRLLQTSPMTFDPCVMEIWGALLNGGTLYLTEKSSILDPAALRHQLESNQITKLWLTTPIFSEMASLDPALFGNLQDLVVGGDILLADKVWAVRKACPSVRITNAYGPTENGVFSTCYKVGDQVLANIPIGKPISNSIVYILDDYLQPVPPGVRGTLYVGGDGLPKGYLDEQLTKERFIADPFKKGKRIYDTGDLGRWLADGNIEFLGRKDRQIKISGIRIEPGEIENLLNSYPGIRTSYILIDGQSINAYIVPEEKNCVENDIKEFLKRHLLPVMIPEYLIQLPSLPLTNNGKINTRALPKPEKKLNQVLAPTNKTQLKLISIWAEVLNIEASGIAVDADFYDLGGNSLIMGRVISRIKKDFSVQLTYTDLLSNKSISGISALLENKNVSKLNDAIPVLDRSGFRV</sequence>
<dbReference type="SMART" id="SM00823">
    <property type="entry name" value="PKS_PP"/>
    <property type="match status" value="3"/>
</dbReference>
<keyword evidence="6" id="KW-0443">Lipid metabolism</keyword>
<dbReference type="Gene3D" id="3.40.50.980">
    <property type="match status" value="4"/>
</dbReference>
<accession>A0A8J2U5V4</accession>
<evidence type="ECO:0000256" key="5">
    <source>
        <dbReference type="ARBA" id="ARBA00022832"/>
    </source>
</evidence>
<dbReference type="Gene3D" id="2.30.38.10">
    <property type="entry name" value="Luciferase, Domain 3"/>
    <property type="match status" value="2"/>
</dbReference>
<dbReference type="InterPro" id="IPR000873">
    <property type="entry name" value="AMP-dep_synth/lig_dom"/>
</dbReference>
<comment type="similarity">
    <text evidence="2">Belongs to the ATP-dependent AMP-binding enzyme family.</text>
</comment>
<dbReference type="InterPro" id="IPR040097">
    <property type="entry name" value="FAAL/FAAC"/>
</dbReference>
<feature type="domain" description="Carrier" evidence="7">
    <location>
        <begin position="2664"/>
        <end position="2741"/>
    </location>
</feature>
<dbReference type="InterPro" id="IPR009081">
    <property type="entry name" value="PP-bd_ACP"/>
</dbReference>
<dbReference type="SUPFAM" id="SSF52777">
    <property type="entry name" value="CoA-dependent acyltransferases"/>
    <property type="match status" value="4"/>
</dbReference>
<dbReference type="Pfam" id="PF13193">
    <property type="entry name" value="AMP-binding_C"/>
    <property type="match status" value="1"/>
</dbReference>
<dbReference type="GO" id="GO:0005737">
    <property type="term" value="C:cytoplasm"/>
    <property type="evidence" value="ECO:0007669"/>
    <property type="project" value="TreeGrafter"/>
</dbReference>
<dbReference type="Pfam" id="PF23024">
    <property type="entry name" value="AMP-dom_DIP2-like"/>
    <property type="match status" value="1"/>
</dbReference>
<organism evidence="8 9">
    <name type="scientific">Puia dinghuensis</name>
    <dbReference type="NCBI Taxonomy" id="1792502"/>
    <lineage>
        <taxon>Bacteria</taxon>
        <taxon>Pseudomonadati</taxon>
        <taxon>Bacteroidota</taxon>
        <taxon>Chitinophagia</taxon>
        <taxon>Chitinophagales</taxon>
        <taxon>Chitinophagaceae</taxon>
        <taxon>Puia</taxon>
    </lineage>
</organism>
<evidence type="ECO:0000259" key="7">
    <source>
        <dbReference type="PROSITE" id="PS50075"/>
    </source>
</evidence>
<dbReference type="GO" id="GO:0006631">
    <property type="term" value="P:fatty acid metabolic process"/>
    <property type="evidence" value="ECO:0007669"/>
    <property type="project" value="UniProtKB-KW"/>
</dbReference>
<evidence type="ECO:0000313" key="9">
    <source>
        <dbReference type="Proteomes" id="UP000607559"/>
    </source>
</evidence>
<dbReference type="PROSITE" id="PS00455">
    <property type="entry name" value="AMP_BINDING"/>
    <property type="match status" value="1"/>
</dbReference>
<dbReference type="SUPFAM" id="SSF47336">
    <property type="entry name" value="ACP-like"/>
    <property type="match status" value="3"/>
</dbReference>
<evidence type="ECO:0000256" key="2">
    <source>
        <dbReference type="ARBA" id="ARBA00006432"/>
    </source>
</evidence>
<evidence type="ECO:0000256" key="6">
    <source>
        <dbReference type="ARBA" id="ARBA00023098"/>
    </source>
</evidence>
<dbReference type="PANTHER" id="PTHR45527:SF1">
    <property type="entry name" value="FATTY ACID SYNTHASE"/>
    <property type="match status" value="1"/>
</dbReference>
<dbReference type="GO" id="GO:0008610">
    <property type="term" value="P:lipid biosynthetic process"/>
    <property type="evidence" value="ECO:0007669"/>
    <property type="project" value="InterPro"/>
</dbReference>
<dbReference type="CDD" id="cd19531">
    <property type="entry name" value="LCL_NRPS-like"/>
    <property type="match status" value="1"/>
</dbReference>
<evidence type="ECO:0000256" key="1">
    <source>
        <dbReference type="ARBA" id="ARBA00001957"/>
    </source>
</evidence>
<dbReference type="InterPro" id="IPR020845">
    <property type="entry name" value="AMP-binding_CS"/>
</dbReference>
<dbReference type="PROSITE" id="PS00012">
    <property type="entry name" value="PHOSPHOPANTETHEINE"/>
    <property type="match status" value="1"/>
</dbReference>
<dbReference type="InterPro" id="IPR020806">
    <property type="entry name" value="PKS_PP-bd"/>
</dbReference>
<dbReference type="Gene3D" id="3.30.559.10">
    <property type="entry name" value="Chloramphenicol acetyltransferase-like domain"/>
    <property type="match status" value="2"/>
</dbReference>
<feature type="domain" description="Carrier" evidence="7">
    <location>
        <begin position="1622"/>
        <end position="1699"/>
    </location>
</feature>
<dbReference type="Pfam" id="PF00501">
    <property type="entry name" value="AMP-binding"/>
    <property type="match status" value="3"/>
</dbReference>
<dbReference type="EMBL" id="BMJC01000001">
    <property type="protein sequence ID" value="GGA81080.1"/>
    <property type="molecule type" value="Genomic_DNA"/>
</dbReference>
<dbReference type="GO" id="GO:0071766">
    <property type="term" value="P:Actinobacterium-type cell wall biogenesis"/>
    <property type="evidence" value="ECO:0007669"/>
    <property type="project" value="UniProtKB-ARBA"/>
</dbReference>
<dbReference type="InterPro" id="IPR025110">
    <property type="entry name" value="AMP-bd_C"/>
</dbReference>
<keyword evidence="5" id="KW-0276">Fatty acid metabolism</keyword>
<dbReference type="Gene3D" id="3.40.50.12780">
    <property type="entry name" value="N-terminal domain of ligase-like"/>
    <property type="match status" value="1"/>
</dbReference>
<dbReference type="Pfam" id="PF00550">
    <property type="entry name" value="PP-binding"/>
    <property type="match status" value="3"/>
</dbReference>
<dbReference type="CDD" id="cd05931">
    <property type="entry name" value="FAAL"/>
    <property type="match status" value="1"/>
</dbReference>
<dbReference type="InterPro" id="IPR036736">
    <property type="entry name" value="ACP-like_sf"/>
</dbReference>
<reference evidence="8" key="1">
    <citation type="journal article" date="2014" name="Int. J. Syst. Evol. Microbiol.">
        <title>Complete genome sequence of Corynebacterium casei LMG S-19264T (=DSM 44701T), isolated from a smear-ripened cheese.</title>
        <authorList>
            <consortium name="US DOE Joint Genome Institute (JGI-PGF)"/>
            <person name="Walter F."/>
            <person name="Albersmeier A."/>
            <person name="Kalinowski J."/>
            <person name="Ruckert C."/>
        </authorList>
    </citation>
    <scope>NUCLEOTIDE SEQUENCE</scope>
    <source>
        <strain evidence="8">CGMCC 1.15448</strain>
    </source>
</reference>
<dbReference type="Gene3D" id="1.10.1200.10">
    <property type="entry name" value="ACP-like"/>
    <property type="match status" value="3"/>
</dbReference>
<dbReference type="GO" id="GO:0003824">
    <property type="term" value="F:catalytic activity"/>
    <property type="evidence" value="ECO:0007669"/>
    <property type="project" value="InterPro"/>
</dbReference>
<evidence type="ECO:0000256" key="3">
    <source>
        <dbReference type="ARBA" id="ARBA00022450"/>
    </source>
</evidence>
<keyword evidence="3" id="KW-0596">Phosphopantetheine</keyword>
<feature type="domain" description="Carrier" evidence="7">
    <location>
        <begin position="570"/>
        <end position="645"/>
    </location>
</feature>
<dbReference type="RefSeq" id="WP_188927351.1">
    <property type="nucleotide sequence ID" value="NZ_BMJC01000001.1"/>
</dbReference>
<dbReference type="PANTHER" id="PTHR45527">
    <property type="entry name" value="NONRIBOSOMAL PEPTIDE SYNTHETASE"/>
    <property type="match status" value="1"/>
</dbReference>
<proteinExistence type="inferred from homology"/>
<keyword evidence="4" id="KW-0597">Phosphoprotein</keyword>
<dbReference type="InterPro" id="IPR023213">
    <property type="entry name" value="CAT-like_dom_sf"/>
</dbReference>
<dbReference type="GO" id="GO:0044550">
    <property type="term" value="P:secondary metabolite biosynthetic process"/>
    <property type="evidence" value="ECO:0007669"/>
    <property type="project" value="TreeGrafter"/>
</dbReference>
<dbReference type="SUPFAM" id="SSF56801">
    <property type="entry name" value="Acetyl-CoA synthetase-like"/>
    <property type="match status" value="3"/>
</dbReference>
<dbReference type="NCBIfam" id="NF003417">
    <property type="entry name" value="PRK04813.1"/>
    <property type="match status" value="3"/>
</dbReference>
<protein>
    <recommendedName>
        <fullName evidence="7">Carrier domain-containing protein</fullName>
    </recommendedName>
</protein>
<dbReference type="InterPro" id="IPR042099">
    <property type="entry name" value="ANL_N_sf"/>
</dbReference>
<dbReference type="NCBIfam" id="TIGR01733">
    <property type="entry name" value="AA-adenyl-dom"/>
    <property type="match status" value="2"/>
</dbReference>
<dbReference type="PROSITE" id="PS50075">
    <property type="entry name" value="CARRIER"/>
    <property type="match status" value="3"/>
</dbReference>
<dbReference type="CDD" id="cd05930">
    <property type="entry name" value="A_NRPS"/>
    <property type="match status" value="1"/>
</dbReference>
<dbReference type="GO" id="GO:0031177">
    <property type="term" value="F:phosphopantetheine binding"/>
    <property type="evidence" value="ECO:0007669"/>
    <property type="project" value="InterPro"/>
</dbReference>
<evidence type="ECO:0000313" key="8">
    <source>
        <dbReference type="EMBL" id="GGA81080.1"/>
    </source>
</evidence>
<dbReference type="InterPro" id="IPR006162">
    <property type="entry name" value="Ppantetheine_attach_site"/>
</dbReference>
<gene>
    <name evidence="8" type="ORF">GCM10011511_00060</name>
</gene>
<comment type="caution">
    <text evidence="8">The sequence shown here is derived from an EMBL/GenBank/DDBJ whole genome shotgun (WGS) entry which is preliminary data.</text>
</comment>
<dbReference type="GO" id="GO:0043041">
    <property type="term" value="P:amino acid activation for nonribosomal peptide biosynthetic process"/>
    <property type="evidence" value="ECO:0007669"/>
    <property type="project" value="TreeGrafter"/>
</dbReference>
<dbReference type="Gene3D" id="3.30.300.30">
    <property type="match status" value="3"/>
</dbReference>
<dbReference type="Pfam" id="PF00668">
    <property type="entry name" value="Condensation"/>
    <property type="match status" value="2"/>
</dbReference>
<dbReference type="CDD" id="cd12117">
    <property type="entry name" value="A_NRPS_Srf_like"/>
    <property type="match status" value="1"/>
</dbReference>
<dbReference type="Proteomes" id="UP000607559">
    <property type="component" value="Unassembled WGS sequence"/>
</dbReference>
<dbReference type="FunFam" id="3.40.50.12780:FF:000013">
    <property type="entry name" value="Long-chain-fatty-acid--AMP ligase FadD32"/>
    <property type="match status" value="1"/>
</dbReference>